<gene>
    <name evidence="1" type="ORF">LCGC14_2328380</name>
</gene>
<protein>
    <submittedName>
        <fullName evidence="1">Uncharacterized protein</fullName>
    </submittedName>
</protein>
<proteinExistence type="predicted"/>
<accession>A0A0F9ET92</accession>
<dbReference type="EMBL" id="LAZR01033416">
    <property type="protein sequence ID" value="KKL48150.1"/>
    <property type="molecule type" value="Genomic_DNA"/>
</dbReference>
<feature type="non-terminal residue" evidence="1">
    <location>
        <position position="37"/>
    </location>
</feature>
<dbReference type="AlphaFoldDB" id="A0A0F9ET92"/>
<organism evidence="1">
    <name type="scientific">marine sediment metagenome</name>
    <dbReference type="NCBI Taxonomy" id="412755"/>
    <lineage>
        <taxon>unclassified sequences</taxon>
        <taxon>metagenomes</taxon>
        <taxon>ecological metagenomes</taxon>
    </lineage>
</organism>
<name>A0A0F9ET92_9ZZZZ</name>
<evidence type="ECO:0000313" key="1">
    <source>
        <dbReference type="EMBL" id="KKL48150.1"/>
    </source>
</evidence>
<sequence>MKKLIPILLMILMSVAVHAVVTGLYVYPPDEFYLIKG</sequence>
<comment type="caution">
    <text evidence="1">The sequence shown here is derived from an EMBL/GenBank/DDBJ whole genome shotgun (WGS) entry which is preliminary data.</text>
</comment>
<reference evidence="1" key="1">
    <citation type="journal article" date="2015" name="Nature">
        <title>Complex archaea that bridge the gap between prokaryotes and eukaryotes.</title>
        <authorList>
            <person name="Spang A."/>
            <person name="Saw J.H."/>
            <person name="Jorgensen S.L."/>
            <person name="Zaremba-Niedzwiedzka K."/>
            <person name="Martijn J."/>
            <person name="Lind A.E."/>
            <person name="van Eijk R."/>
            <person name="Schleper C."/>
            <person name="Guy L."/>
            <person name="Ettema T.J."/>
        </authorList>
    </citation>
    <scope>NUCLEOTIDE SEQUENCE</scope>
</reference>